<accession>A0ABP8XGF3</accession>
<name>A0ABP8XGF3_9PSEU</name>
<gene>
    <name evidence="2" type="ORF">GCM10023215_53410</name>
</gene>
<evidence type="ECO:0000313" key="2">
    <source>
        <dbReference type="EMBL" id="GAA4706396.1"/>
    </source>
</evidence>
<feature type="compositionally biased region" description="Basic and acidic residues" evidence="1">
    <location>
        <begin position="93"/>
        <end position="105"/>
    </location>
</feature>
<feature type="region of interest" description="Disordered" evidence="1">
    <location>
        <begin position="93"/>
        <end position="132"/>
    </location>
</feature>
<reference evidence="3" key="1">
    <citation type="journal article" date="2019" name="Int. J. Syst. Evol. Microbiol.">
        <title>The Global Catalogue of Microorganisms (GCM) 10K type strain sequencing project: providing services to taxonomists for standard genome sequencing and annotation.</title>
        <authorList>
            <consortium name="The Broad Institute Genomics Platform"/>
            <consortium name="The Broad Institute Genome Sequencing Center for Infectious Disease"/>
            <person name="Wu L."/>
            <person name="Ma J."/>
        </authorList>
    </citation>
    <scope>NUCLEOTIDE SEQUENCE [LARGE SCALE GENOMIC DNA]</scope>
    <source>
        <strain evidence="3">JCM 18055</strain>
    </source>
</reference>
<dbReference type="EMBL" id="BAABIC010000022">
    <property type="protein sequence ID" value="GAA4706396.1"/>
    <property type="molecule type" value="Genomic_DNA"/>
</dbReference>
<comment type="caution">
    <text evidence="2">The sequence shown here is derived from an EMBL/GenBank/DDBJ whole genome shotgun (WGS) entry which is preliminary data.</text>
</comment>
<organism evidence="2 3">
    <name type="scientific">Pseudonocardia yuanmonensis</name>
    <dbReference type="NCBI Taxonomy" id="1095914"/>
    <lineage>
        <taxon>Bacteria</taxon>
        <taxon>Bacillati</taxon>
        <taxon>Actinomycetota</taxon>
        <taxon>Actinomycetes</taxon>
        <taxon>Pseudonocardiales</taxon>
        <taxon>Pseudonocardiaceae</taxon>
        <taxon>Pseudonocardia</taxon>
    </lineage>
</organism>
<sequence length="132" mass="14135">MTQTVDGVCEAPGRRVRHPPGVRGTRQVCEATGRCARQPVGVPGGRRVREALGGYAGRQERARAARALAMTASHIRRTHSARRLTPVAERSHIREVGDTSRRQDVARISGCGAGTRRGAFPGPTAPGGLHRE</sequence>
<evidence type="ECO:0000256" key="1">
    <source>
        <dbReference type="SAM" id="MobiDB-lite"/>
    </source>
</evidence>
<dbReference type="Proteomes" id="UP001500325">
    <property type="component" value="Unassembled WGS sequence"/>
</dbReference>
<evidence type="ECO:0000313" key="3">
    <source>
        <dbReference type="Proteomes" id="UP001500325"/>
    </source>
</evidence>
<protein>
    <submittedName>
        <fullName evidence="2">Uncharacterized protein</fullName>
    </submittedName>
</protein>
<keyword evidence="3" id="KW-1185">Reference proteome</keyword>
<proteinExistence type="predicted"/>